<gene>
    <name evidence="2" type="ORF">CYMTET_26431</name>
</gene>
<organism evidence="2 3">
    <name type="scientific">Cymbomonas tetramitiformis</name>
    <dbReference type="NCBI Taxonomy" id="36881"/>
    <lineage>
        <taxon>Eukaryota</taxon>
        <taxon>Viridiplantae</taxon>
        <taxon>Chlorophyta</taxon>
        <taxon>Pyramimonadophyceae</taxon>
        <taxon>Pyramimonadales</taxon>
        <taxon>Pyramimonadaceae</taxon>
        <taxon>Cymbomonas</taxon>
    </lineage>
</organism>
<comment type="caution">
    <text evidence="2">The sequence shown here is derived from an EMBL/GenBank/DDBJ whole genome shotgun (WGS) entry which is preliminary data.</text>
</comment>
<proteinExistence type="predicted"/>
<feature type="compositionally biased region" description="Polar residues" evidence="1">
    <location>
        <begin position="85"/>
        <end position="99"/>
    </location>
</feature>
<dbReference type="AlphaFoldDB" id="A0AAE0KY21"/>
<dbReference type="Proteomes" id="UP001190700">
    <property type="component" value="Unassembled WGS sequence"/>
</dbReference>
<dbReference type="EMBL" id="LGRX02014321">
    <property type="protein sequence ID" value="KAK3264857.1"/>
    <property type="molecule type" value="Genomic_DNA"/>
</dbReference>
<accession>A0AAE0KY21</accession>
<sequence length="157" mass="16592">MAVLGCWRHSSKRTYKSSVRRPCGLSATYLHYELQKAFIPTGLEQTSVRRFFPRLPSLQAAAALRTSADNEADDDLEGAGVGTVQCAQRSPARSTQLTDSDADADGEETQLPGAEVLEDELVGSGDGAEAMEDEQLGSGDGAEALEEELLGSGDGAE</sequence>
<evidence type="ECO:0000313" key="3">
    <source>
        <dbReference type="Proteomes" id="UP001190700"/>
    </source>
</evidence>
<evidence type="ECO:0000256" key="1">
    <source>
        <dbReference type="SAM" id="MobiDB-lite"/>
    </source>
</evidence>
<name>A0AAE0KY21_9CHLO</name>
<protein>
    <submittedName>
        <fullName evidence="2">Uncharacterized protein</fullName>
    </submittedName>
</protein>
<keyword evidence="3" id="KW-1185">Reference proteome</keyword>
<evidence type="ECO:0000313" key="2">
    <source>
        <dbReference type="EMBL" id="KAK3264857.1"/>
    </source>
</evidence>
<feature type="region of interest" description="Disordered" evidence="1">
    <location>
        <begin position="66"/>
        <end position="141"/>
    </location>
</feature>
<reference evidence="2 3" key="1">
    <citation type="journal article" date="2015" name="Genome Biol. Evol.">
        <title>Comparative Genomics of a Bacterivorous Green Alga Reveals Evolutionary Causalities and Consequences of Phago-Mixotrophic Mode of Nutrition.</title>
        <authorList>
            <person name="Burns J.A."/>
            <person name="Paasch A."/>
            <person name="Narechania A."/>
            <person name="Kim E."/>
        </authorList>
    </citation>
    <scope>NUCLEOTIDE SEQUENCE [LARGE SCALE GENOMIC DNA]</scope>
    <source>
        <strain evidence="2 3">PLY_AMNH</strain>
    </source>
</reference>